<feature type="compositionally biased region" description="Low complexity" evidence="2">
    <location>
        <begin position="18"/>
        <end position="38"/>
    </location>
</feature>
<dbReference type="Proteomes" id="UP000257706">
    <property type="component" value="Unassembled WGS sequence"/>
</dbReference>
<dbReference type="PANTHER" id="PTHR33279">
    <property type="entry name" value="SULFUR CARRIER PROTEIN YEDF-RELATED"/>
    <property type="match status" value="1"/>
</dbReference>
<feature type="region of interest" description="Disordered" evidence="2">
    <location>
        <begin position="1"/>
        <end position="39"/>
    </location>
</feature>
<comment type="caution">
    <text evidence="4">The sequence shown here is derived from an EMBL/GenBank/DDBJ whole genome shotgun (WGS) entry which is preliminary data.</text>
</comment>
<dbReference type="CDD" id="cd00291">
    <property type="entry name" value="SirA_YedF_YeeD"/>
    <property type="match status" value="1"/>
</dbReference>
<dbReference type="AlphaFoldDB" id="A0A3B9ISS6"/>
<dbReference type="SUPFAM" id="SSF64307">
    <property type="entry name" value="SirA-like"/>
    <property type="match status" value="1"/>
</dbReference>
<name>A0A3B9ISS6_9PROT</name>
<evidence type="ECO:0000259" key="3">
    <source>
        <dbReference type="PROSITE" id="PS01148"/>
    </source>
</evidence>
<dbReference type="PANTHER" id="PTHR33279:SF2">
    <property type="entry name" value="SULFUR CARRIER PROTEIN TUSA"/>
    <property type="match status" value="1"/>
</dbReference>
<gene>
    <name evidence="4" type="ORF">DCK97_25265</name>
</gene>
<sequence length="114" mass="11698">MQAGTTGAGEPQSPGNFQAPGNPQAPANPQAPGNPDGPVALVVDAEGLVCPWPVLKARKALNTLAAGAVIEVIATDPASYIDIPAFCDTGGHVLLDQRRDGPRFVYRVRKGAGD</sequence>
<evidence type="ECO:0000256" key="2">
    <source>
        <dbReference type="SAM" id="MobiDB-lite"/>
    </source>
</evidence>
<comment type="similarity">
    <text evidence="1">Belongs to the sulfur carrier protein TusA family.</text>
</comment>
<reference evidence="4 5" key="1">
    <citation type="journal article" date="2018" name="Nat. Biotechnol.">
        <title>A standardized bacterial taxonomy based on genome phylogeny substantially revises the tree of life.</title>
        <authorList>
            <person name="Parks D.H."/>
            <person name="Chuvochina M."/>
            <person name="Waite D.W."/>
            <person name="Rinke C."/>
            <person name="Skarshewski A."/>
            <person name="Chaumeil P.A."/>
            <person name="Hugenholtz P."/>
        </authorList>
    </citation>
    <scope>NUCLEOTIDE SEQUENCE [LARGE SCALE GENOMIC DNA]</scope>
    <source>
        <strain evidence="4">UBA8739</strain>
    </source>
</reference>
<dbReference type="InterPro" id="IPR001455">
    <property type="entry name" value="TusA-like"/>
</dbReference>
<dbReference type="InterPro" id="IPR036868">
    <property type="entry name" value="TusA-like_sf"/>
</dbReference>
<protein>
    <submittedName>
        <fullName evidence="4">SirA family protein</fullName>
    </submittedName>
</protein>
<evidence type="ECO:0000256" key="1">
    <source>
        <dbReference type="ARBA" id="ARBA00008984"/>
    </source>
</evidence>
<dbReference type="PROSITE" id="PS01148">
    <property type="entry name" value="UPF0033"/>
    <property type="match status" value="1"/>
</dbReference>
<evidence type="ECO:0000313" key="5">
    <source>
        <dbReference type="Proteomes" id="UP000257706"/>
    </source>
</evidence>
<dbReference type="EMBL" id="DMAI01000414">
    <property type="protein sequence ID" value="HAE50728.1"/>
    <property type="molecule type" value="Genomic_DNA"/>
</dbReference>
<accession>A0A3B9ISS6</accession>
<evidence type="ECO:0000313" key="4">
    <source>
        <dbReference type="EMBL" id="HAE50728.1"/>
    </source>
</evidence>
<feature type="domain" description="UPF0033" evidence="3">
    <location>
        <begin position="43"/>
        <end position="67"/>
    </location>
</feature>
<dbReference type="Gene3D" id="3.30.110.40">
    <property type="entry name" value="TusA-like domain"/>
    <property type="match status" value="1"/>
</dbReference>
<organism evidence="4 5">
    <name type="scientific">Tistrella mobilis</name>
    <dbReference type="NCBI Taxonomy" id="171437"/>
    <lineage>
        <taxon>Bacteria</taxon>
        <taxon>Pseudomonadati</taxon>
        <taxon>Pseudomonadota</taxon>
        <taxon>Alphaproteobacteria</taxon>
        <taxon>Geminicoccales</taxon>
        <taxon>Geminicoccaceae</taxon>
        <taxon>Tistrella</taxon>
    </lineage>
</organism>
<dbReference type="Pfam" id="PF01206">
    <property type="entry name" value="TusA"/>
    <property type="match status" value="1"/>
</dbReference>
<proteinExistence type="inferred from homology"/>